<dbReference type="InterPro" id="IPR016024">
    <property type="entry name" value="ARM-type_fold"/>
</dbReference>
<organism evidence="1 2">
    <name type="scientific">Tritrichomonas musculus</name>
    <dbReference type="NCBI Taxonomy" id="1915356"/>
    <lineage>
        <taxon>Eukaryota</taxon>
        <taxon>Metamonada</taxon>
        <taxon>Parabasalia</taxon>
        <taxon>Tritrichomonadida</taxon>
        <taxon>Tritrichomonadidae</taxon>
        <taxon>Tritrichomonas</taxon>
    </lineage>
</organism>
<dbReference type="EMBL" id="JAPFFF010000079">
    <property type="protein sequence ID" value="KAK8835603.1"/>
    <property type="molecule type" value="Genomic_DNA"/>
</dbReference>
<dbReference type="SUPFAM" id="SSF48371">
    <property type="entry name" value="ARM repeat"/>
    <property type="match status" value="1"/>
</dbReference>
<proteinExistence type="predicted"/>
<evidence type="ECO:0008006" key="3">
    <source>
        <dbReference type="Google" id="ProtNLM"/>
    </source>
</evidence>
<keyword evidence="2" id="KW-1185">Reference proteome</keyword>
<name>A0ABR2GNS1_9EUKA</name>
<comment type="caution">
    <text evidence="1">The sequence shown here is derived from an EMBL/GenBank/DDBJ whole genome shotgun (WGS) entry which is preliminary data.</text>
</comment>
<dbReference type="InterPro" id="IPR011989">
    <property type="entry name" value="ARM-like"/>
</dbReference>
<dbReference type="Gene3D" id="1.25.10.10">
    <property type="entry name" value="Leucine-rich Repeat Variant"/>
    <property type="match status" value="1"/>
</dbReference>
<evidence type="ECO:0000313" key="1">
    <source>
        <dbReference type="EMBL" id="KAK8835603.1"/>
    </source>
</evidence>
<dbReference type="Proteomes" id="UP001470230">
    <property type="component" value="Unassembled WGS sequence"/>
</dbReference>
<accession>A0ABR2GNS1</accession>
<evidence type="ECO:0000313" key="2">
    <source>
        <dbReference type="Proteomes" id="UP001470230"/>
    </source>
</evidence>
<reference evidence="1 2" key="1">
    <citation type="submission" date="2024-04" db="EMBL/GenBank/DDBJ databases">
        <title>Tritrichomonas musculus Genome.</title>
        <authorList>
            <person name="Alves-Ferreira E."/>
            <person name="Grigg M."/>
            <person name="Lorenzi H."/>
            <person name="Galac M."/>
        </authorList>
    </citation>
    <scope>NUCLEOTIDE SEQUENCE [LARGE SCALE GENOMIC DNA]</scope>
    <source>
        <strain evidence="1 2">EAF2021</strain>
    </source>
</reference>
<sequence length="856" mass="98371">MNLNQIENCLNAIFGPENKERDEAYQILQSYSQDINFSNLLAQIITSDNYPIFHRVLCLSIFIHFNVVFPPDLFSTLLPFLNTPNIPFINQLSQLLSKKITTEEQVVFLLNTASNSNLEYIHGILSLLTDFLSFNKLCAEKIIFFCANIISETQQAPLDSPDIDIILKIRGLASEAINLTMLPVPDSDQKFESNPSFCPLLKNLLSLPLNDHRNINVVQNIFGSSLRHLSETDLFNICFQQFQILSKMAPLSGSLIFLASKLSNRIRIIYEYAEDDDEISFDPRILVQCAINCSILNSDVIDRWRMNINEFFIENINPDIDDDDYNDDNFVSLRENCVSIAMDFVNIAVSFCIQIMRESPYHMETSFFFLSEILPNNSKVEFDIACPSDEDPILYGQYINLIAHLNLDIDSDLLEEYIEMNNDFLIYFIAKAIFNSEENPTFLSYLVPVTMKLLSMRFMYDTPECAAHLEFITYLIEKNKQAFIPFIDQLNNILMQILQIVLPIRDATLQIITIFSIFSKIPELSLPLQSFMLPFICEMLSNSNGNSYLLLTALDFMTMLFSPLSNSLLPINAIQPFFDSFMKIITDSLMAEVNSLNSANYQIIPIDGDSMISIMSLLAFFARSYSPSPFASPVCKWLVNALMSFDRIKNKMFRYLPSCVVHIFLNNNNHDDLIQLVKALYLRLANNANSQSFKFSLALSFSTLALIDFDSFMKYTEECGIDIRIFLPTIPQILCESSEPNYVDDLIILAALFKFGDMHVFDIDEEKPMTIVSLRSLSVVFNFLFASEELDDNNLDDLVQVLINKKSTKFNKDDPFFLNHPFRTMKFREFLKNVLPPFEKIPKSFQDDIKRIFSLR</sequence>
<gene>
    <name evidence="1" type="ORF">M9Y10_042490</name>
</gene>
<protein>
    <recommendedName>
        <fullName evidence="3">Importin N-terminal domain-containing protein</fullName>
    </recommendedName>
</protein>